<comment type="similarity">
    <text evidence="1 3">Belongs to the short-chain dehydrogenases/reductases (SDR) family.</text>
</comment>
<dbReference type="PRINTS" id="PR00080">
    <property type="entry name" value="SDRFAMILY"/>
</dbReference>
<dbReference type="SUPFAM" id="SSF51735">
    <property type="entry name" value="NAD(P)-binding Rossmann-fold domains"/>
    <property type="match status" value="1"/>
</dbReference>
<evidence type="ECO:0000256" key="2">
    <source>
        <dbReference type="ARBA" id="ARBA00023002"/>
    </source>
</evidence>
<evidence type="ECO:0000256" key="1">
    <source>
        <dbReference type="ARBA" id="ARBA00006484"/>
    </source>
</evidence>
<dbReference type="Gene3D" id="3.40.50.720">
    <property type="entry name" value="NAD(P)-binding Rossmann-like Domain"/>
    <property type="match status" value="1"/>
</dbReference>
<comment type="caution">
    <text evidence="4">The sequence shown here is derived from an EMBL/GenBank/DDBJ whole genome shotgun (WGS) entry which is preliminary data.</text>
</comment>
<dbReference type="GO" id="GO:0016491">
    <property type="term" value="F:oxidoreductase activity"/>
    <property type="evidence" value="ECO:0007669"/>
    <property type="project" value="UniProtKB-KW"/>
</dbReference>
<dbReference type="AlphaFoldDB" id="A0A4Z0P1L5"/>
<accession>A0A4Z0P1L5</accession>
<dbReference type="PRINTS" id="PR00081">
    <property type="entry name" value="GDHRDH"/>
</dbReference>
<keyword evidence="2" id="KW-0560">Oxidoreductase</keyword>
<evidence type="ECO:0000313" key="5">
    <source>
        <dbReference type="Proteomes" id="UP000298337"/>
    </source>
</evidence>
<dbReference type="RefSeq" id="WP_135436915.1">
    <property type="nucleotide sequence ID" value="NZ_SRLA01000007.1"/>
</dbReference>
<dbReference type="InterPro" id="IPR020904">
    <property type="entry name" value="Sc_DH/Rdtase_CS"/>
</dbReference>
<dbReference type="PROSITE" id="PS00061">
    <property type="entry name" value="ADH_SHORT"/>
    <property type="match status" value="1"/>
</dbReference>
<dbReference type="CDD" id="cd05374">
    <property type="entry name" value="17beta-HSD-like_SDR_c"/>
    <property type="match status" value="1"/>
</dbReference>
<evidence type="ECO:0000256" key="3">
    <source>
        <dbReference type="RuleBase" id="RU000363"/>
    </source>
</evidence>
<dbReference type="PANTHER" id="PTHR43976">
    <property type="entry name" value="SHORT CHAIN DEHYDROGENASE"/>
    <property type="match status" value="1"/>
</dbReference>
<dbReference type="InterPro" id="IPR051911">
    <property type="entry name" value="SDR_oxidoreductase"/>
</dbReference>
<dbReference type="InterPro" id="IPR002347">
    <property type="entry name" value="SDR_fam"/>
</dbReference>
<dbReference type="OrthoDB" id="9786056at2"/>
<protein>
    <submittedName>
        <fullName evidence="4">SDR family NAD(P)-dependent oxidoreductase</fullName>
    </submittedName>
</protein>
<evidence type="ECO:0000313" key="4">
    <source>
        <dbReference type="EMBL" id="TGE03814.1"/>
    </source>
</evidence>
<dbReference type="PANTHER" id="PTHR43976:SF16">
    <property type="entry name" value="SHORT-CHAIN DEHYDROGENASE_REDUCTASE FAMILY PROTEIN"/>
    <property type="match status" value="1"/>
</dbReference>
<gene>
    <name evidence="4" type="ORF">EU556_24715</name>
</gene>
<name>A0A4Z0P1L5_9BACT</name>
<dbReference type="Proteomes" id="UP000298337">
    <property type="component" value="Unassembled WGS sequence"/>
</dbReference>
<proteinExistence type="inferred from homology"/>
<keyword evidence="5" id="KW-1185">Reference proteome</keyword>
<dbReference type="EMBL" id="SRLA01000007">
    <property type="protein sequence ID" value="TGE03814.1"/>
    <property type="molecule type" value="Genomic_DNA"/>
</dbReference>
<organism evidence="4 5">
    <name type="scientific">Hymenobacter fodinae</name>
    <dbReference type="NCBI Taxonomy" id="2510796"/>
    <lineage>
        <taxon>Bacteria</taxon>
        <taxon>Pseudomonadati</taxon>
        <taxon>Bacteroidota</taxon>
        <taxon>Cytophagia</taxon>
        <taxon>Cytophagales</taxon>
        <taxon>Hymenobacteraceae</taxon>
        <taxon>Hymenobacter</taxon>
    </lineage>
</organism>
<sequence length="282" mass="30421">MKQKVWLITGASKGLGFEITKAALASGDRVIATVRREPGALAGTLQHHTNLFTAQMDVTDEAQVQQAVRQGVAHFGRLDVVVNNAGYGLVAALEEATDAEVRQQYDTNVFGVLNVVRAVLPIMRQQRAGYLINISSIDAHGAFPGWGVYGSTKFALEGISRGLAVELAPFGIQVTAISPGLFRTGFLGPESRQVASRPIADYDATAVGDMRADARHLFSNEPGDPKKLARVVVDLARTAQPPAHLLLGKDAVLFYQANVESMMTELEQWLPISISTDLDGRR</sequence>
<dbReference type="NCBIfam" id="NF004824">
    <property type="entry name" value="PRK06180.1"/>
    <property type="match status" value="1"/>
</dbReference>
<reference evidence="4 5" key="1">
    <citation type="submission" date="2019-04" db="EMBL/GenBank/DDBJ databases">
        <authorList>
            <person name="Feng G."/>
            <person name="Zhang J."/>
            <person name="Zhu H."/>
        </authorList>
    </citation>
    <scope>NUCLEOTIDE SEQUENCE [LARGE SCALE GENOMIC DNA]</scope>
    <source>
        <strain evidence="4 5">92R-1</strain>
    </source>
</reference>
<dbReference type="Pfam" id="PF00106">
    <property type="entry name" value="adh_short"/>
    <property type="match status" value="1"/>
</dbReference>
<dbReference type="InterPro" id="IPR036291">
    <property type="entry name" value="NAD(P)-bd_dom_sf"/>
</dbReference>